<dbReference type="Proteomes" id="UP000307943">
    <property type="component" value="Unassembled WGS sequence"/>
</dbReference>
<dbReference type="EMBL" id="VDCQ01000006">
    <property type="protein sequence ID" value="TNJ67159.1"/>
    <property type="molecule type" value="Genomic_DNA"/>
</dbReference>
<dbReference type="Gene3D" id="3.40.30.10">
    <property type="entry name" value="Glutaredoxin"/>
    <property type="match status" value="1"/>
</dbReference>
<reference evidence="1 2" key="1">
    <citation type="submission" date="2019-05" db="EMBL/GenBank/DDBJ databases">
        <title>We sequenced the genome of Paenibacillus hemerocallicola KCTC 33185 for further insight into its adaptation and study the phylogeny of Paenibacillus.</title>
        <authorList>
            <person name="Narsing Rao M.P."/>
        </authorList>
    </citation>
    <scope>NUCLEOTIDE SEQUENCE [LARGE SCALE GENOMIC DNA]</scope>
    <source>
        <strain evidence="1 2">KCTC 33185</strain>
    </source>
</reference>
<dbReference type="InterPro" id="IPR036249">
    <property type="entry name" value="Thioredoxin-like_sf"/>
</dbReference>
<gene>
    <name evidence="1" type="primary">ytxJ</name>
    <name evidence="1" type="ORF">FE784_06335</name>
</gene>
<evidence type="ECO:0000313" key="2">
    <source>
        <dbReference type="Proteomes" id="UP000307943"/>
    </source>
</evidence>
<dbReference type="AlphaFoldDB" id="A0A5C4TFG3"/>
<organism evidence="1 2">
    <name type="scientific">Paenibacillus hemerocallicola</name>
    <dbReference type="NCBI Taxonomy" id="1172614"/>
    <lineage>
        <taxon>Bacteria</taxon>
        <taxon>Bacillati</taxon>
        <taxon>Bacillota</taxon>
        <taxon>Bacilli</taxon>
        <taxon>Bacillales</taxon>
        <taxon>Paenibacillaceae</taxon>
        <taxon>Paenibacillus</taxon>
    </lineage>
</organism>
<dbReference type="NCBIfam" id="TIGR04019">
    <property type="entry name" value="B_thiol_YtxJ"/>
    <property type="match status" value="1"/>
</dbReference>
<protein>
    <submittedName>
        <fullName evidence="1">Bacillithiol system redox-active protein YtxJ</fullName>
    </submittedName>
</protein>
<dbReference type="InterPro" id="IPR022551">
    <property type="entry name" value="BrxC"/>
</dbReference>
<keyword evidence="2" id="KW-1185">Reference proteome</keyword>
<proteinExistence type="predicted"/>
<dbReference type="RefSeq" id="WP_139601294.1">
    <property type="nucleotide sequence ID" value="NZ_VDCQ01000006.1"/>
</dbReference>
<accession>A0A5C4TFG3</accession>
<dbReference type="OrthoDB" id="677051at2"/>
<sequence length="119" mass="13727">MEIIELESPKQWLNLLESSSETPVLVFKHSTSCPVSAEAYEQWLKYVHKDANPDIEYALVHVIESRPVSNLIAESINVKHESPQALFVRGRKAVWHASHWRITESMLRERLNSDSVTEM</sequence>
<evidence type="ECO:0000313" key="1">
    <source>
        <dbReference type="EMBL" id="TNJ67159.1"/>
    </source>
</evidence>
<dbReference type="SUPFAM" id="SSF52833">
    <property type="entry name" value="Thioredoxin-like"/>
    <property type="match status" value="1"/>
</dbReference>
<name>A0A5C4TFG3_9BACL</name>
<dbReference type="Pfam" id="PF11009">
    <property type="entry name" value="BrxC"/>
    <property type="match status" value="1"/>
</dbReference>
<comment type="caution">
    <text evidence="1">The sequence shown here is derived from an EMBL/GenBank/DDBJ whole genome shotgun (WGS) entry which is preliminary data.</text>
</comment>